<proteinExistence type="predicted"/>
<dbReference type="InterPro" id="IPR016181">
    <property type="entry name" value="Acyl_CoA_acyltransferase"/>
</dbReference>
<dbReference type="HOGENOM" id="CLU_056607_3_1_4"/>
<organism evidence="2 3">
    <name type="scientific">Neisseria bacilliformis ATCC BAA-1200</name>
    <dbReference type="NCBI Taxonomy" id="888742"/>
    <lineage>
        <taxon>Bacteria</taxon>
        <taxon>Pseudomonadati</taxon>
        <taxon>Pseudomonadota</taxon>
        <taxon>Betaproteobacteria</taxon>
        <taxon>Neisseriales</taxon>
        <taxon>Neisseriaceae</taxon>
        <taxon>Neisseria</taxon>
    </lineage>
</organism>
<dbReference type="PROSITE" id="PS51186">
    <property type="entry name" value="GNAT"/>
    <property type="match status" value="1"/>
</dbReference>
<comment type="caution">
    <text evidence="2">The sequence shown here is derived from an EMBL/GenBank/DDBJ whole genome shotgun (WGS) entry which is preliminary data.</text>
</comment>
<dbReference type="InterPro" id="IPR000182">
    <property type="entry name" value="GNAT_dom"/>
</dbReference>
<dbReference type="RefSeq" id="WP_007341783.1">
    <property type="nucleotide sequence ID" value="NZ_GL878494.1"/>
</dbReference>
<dbReference type="Pfam" id="PF13673">
    <property type="entry name" value="Acetyltransf_10"/>
    <property type="match status" value="1"/>
</dbReference>
<dbReference type="Proteomes" id="UP000004105">
    <property type="component" value="Unassembled WGS sequence"/>
</dbReference>
<dbReference type="EMBL" id="AFAY01000012">
    <property type="protein sequence ID" value="EGF11656.1"/>
    <property type="molecule type" value="Genomic_DNA"/>
</dbReference>
<dbReference type="GO" id="GO:0016747">
    <property type="term" value="F:acyltransferase activity, transferring groups other than amino-acyl groups"/>
    <property type="evidence" value="ECO:0007669"/>
    <property type="project" value="InterPro"/>
</dbReference>
<dbReference type="OrthoDB" id="9796171at2"/>
<evidence type="ECO:0000313" key="3">
    <source>
        <dbReference type="Proteomes" id="UP000004105"/>
    </source>
</evidence>
<dbReference type="STRING" id="267212.GCA_001063965_02032"/>
<dbReference type="AlphaFoldDB" id="F2BAE0"/>
<evidence type="ECO:0000313" key="2">
    <source>
        <dbReference type="EMBL" id="EGF11656.1"/>
    </source>
</evidence>
<keyword evidence="2" id="KW-0808">Transferase</keyword>
<keyword evidence="3" id="KW-1185">Reference proteome</keyword>
<reference evidence="2 3" key="1">
    <citation type="submission" date="2011-02" db="EMBL/GenBank/DDBJ databases">
        <authorList>
            <person name="Muzny D."/>
            <person name="Qin X."/>
            <person name="Deng J."/>
            <person name="Jiang H."/>
            <person name="Liu Y."/>
            <person name="Qu J."/>
            <person name="Song X.-Z."/>
            <person name="Zhang L."/>
            <person name="Thornton R."/>
            <person name="Coyle M."/>
            <person name="Francisco L."/>
            <person name="Jackson L."/>
            <person name="Javaid M."/>
            <person name="Korchina V."/>
            <person name="Kovar C."/>
            <person name="Mata R."/>
            <person name="Mathew T."/>
            <person name="Ngo R."/>
            <person name="Nguyen L."/>
            <person name="Nguyen N."/>
            <person name="Okwuonu G."/>
            <person name="Ongeri F."/>
            <person name="Pham C."/>
            <person name="Simmons D."/>
            <person name="Wilczek-Boney K."/>
            <person name="Hale W."/>
            <person name="Jakkamsetti A."/>
            <person name="Pham P."/>
            <person name="Ruth R."/>
            <person name="San Lucas F."/>
            <person name="Warren J."/>
            <person name="Zhang J."/>
            <person name="Zhao Z."/>
            <person name="Zhou C."/>
            <person name="Zhu D."/>
            <person name="Lee S."/>
            <person name="Bess C."/>
            <person name="Blankenburg K."/>
            <person name="Forbes L."/>
            <person name="Fu Q."/>
            <person name="Gubbala S."/>
            <person name="Hirani K."/>
            <person name="Jayaseelan J.C."/>
            <person name="Lara F."/>
            <person name="Munidasa M."/>
            <person name="Palculict T."/>
            <person name="Patil S."/>
            <person name="Pu L.-L."/>
            <person name="Saada N."/>
            <person name="Tang L."/>
            <person name="Weissenberger G."/>
            <person name="Zhu Y."/>
            <person name="Hemphill L."/>
            <person name="Shang Y."/>
            <person name="Youmans B."/>
            <person name="Ayvaz T."/>
            <person name="Ross M."/>
            <person name="Santibanez J."/>
            <person name="Aqrawi P."/>
            <person name="Gross S."/>
            <person name="Joshi V."/>
            <person name="Fowler G."/>
            <person name="Nazareth L."/>
            <person name="Reid J."/>
            <person name="Worley K."/>
            <person name="Petrosino J."/>
            <person name="Highlander S."/>
            <person name="Gibbs R."/>
        </authorList>
    </citation>
    <scope>NUCLEOTIDE SEQUENCE [LARGE SCALE GENOMIC DNA]</scope>
    <source>
        <strain evidence="2 3">ATCC BAA-1200</strain>
    </source>
</reference>
<protein>
    <submittedName>
        <fullName evidence="2">GNAT family acetyltransferase</fullName>
    </submittedName>
</protein>
<feature type="domain" description="N-acetyltransferase" evidence="1">
    <location>
        <begin position="6"/>
        <end position="145"/>
    </location>
</feature>
<gene>
    <name evidence="2" type="ORF">HMPREF9123_0772</name>
</gene>
<accession>F2BAE0</accession>
<dbReference type="SUPFAM" id="SSF55729">
    <property type="entry name" value="Acyl-CoA N-acyltransferases (Nat)"/>
    <property type="match status" value="1"/>
</dbReference>
<sequence>MDYQVKTFDELTTRQLHAIYRARTAVFVVEQNCPYQEVDGKDLAALHIFAEQDGEIAAYCRLIPAADGVHLGRVLVARPYRAQKLGRELVAFALECATRRFPGQNLHAQAQSHLQKFYASFGFRAVSDSYLEDGIPHIDMTKEAV</sequence>
<name>F2BAE0_9NEIS</name>
<dbReference type="Gene3D" id="3.40.630.30">
    <property type="match status" value="1"/>
</dbReference>
<evidence type="ECO:0000259" key="1">
    <source>
        <dbReference type="PROSITE" id="PS51186"/>
    </source>
</evidence>